<evidence type="ECO:0000313" key="7">
    <source>
        <dbReference type="Proteomes" id="UP000035016"/>
    </source>
</evidence>
<evidence type="ECO:0000259" key="5">
    <source>
        <dbReference type="Pfam" id="PF21036"/>
    </source>
</evidence>
<name>A0A0F7VU04_STRLW</name>
<feature type="domain" description="Erythromycin biosynthesis protein CIII-like C-terminal" evidence="4">
    <location>
        <begin position="260"/>
        <end position="393"/>
    </location>
</feature>
<keyword evidence="3 6" id="KW-0808">Transferase</keyword>
<evidence type="ECO:0000313" key="6">
    <source>
        <dbReference type="EMBL" id="CQR60421.1"/>
    </source>
</evidence>
<dbReference type="RefSeq" id="WP_047121556.1">
    <property type="nucleotide sequence ID" value="NZ_LN831790.1"/>
</dbReference>
<feature type="domain" description="Erythromycin biosynthesis protein CIII-like N-terminal" evidence="5">
    <location>
        <begin position="23"/>
        <end position="140"/>
    </location>
</feature>
<dbReference type="KEGG" id="sle:sle_09580"/>
<evidence type="ECO:0000256" key="2">
    <source>
        <dbReference type="ARBA" id="ARBA00022676"/>
    </source>
</evidence>
<dbReference type="GO" id="GO:0016758">
    <property type="term" value="F:hexosyltransferase activity"/>
    <property type="evidence" value="ECO:0007669"/>
    <property type="project" value="UniProtKB-ARBA"/>
</dbReference>
<dbReference type="InterPro" id="IPR050426">
    <property type="entry name" value="Glycosyltransferase_28"/>
</dbReference>
<dbReference type="PANTHER" id="PTHR48050:SF13">
    <property type="entry name" value="STEROL 3-BETA-GLUCOSYLTRANSFERASE UGT80A2"/>
    <property type="match status" value="1"/>
</dbReference>
<dbReference type="Proteomes" id="UP000035016">
    <property type="component" value="Chromosome Chromosome"/>
</dbReference>
<proteinExistence type="inferred from homology"/>
<dbReference type="Pfam" id="PF06722">
    <property type="entry name" value="EryCIII-like_C"/>
    <property type="match status" value="1"/>
</dbReference>
<dbReference type="AlphaFoldDB" id="A0A0F7VU04"/>
<dbReference type="InterPro" id="IPR002213">
    <property type="entry name" value="UDP_glucos_trans"/>
</dbReference>
<dbReference type="Gene3D" id="3.40.50.2000">
    <property type="entry name" value="Glycogen Phosphorylase B"/>
    <property type="match status" value="2"/>
</dbReference>
<organism evidence="6 7">
    <name type="scientific">Streptomyces leeuwenhoekii</name>
    <dbReference type="NCBI Taxonomy" id="1437453"/>
    <lineage>
        <taxon>Bacteria</taxon>
        <taxon>Bacillati</taxon>
        <taxon>Actinomycetota</taxon>
        <taxon>Actinomycetes</taxon>
        <taxon>Kitasatosporales</taxon>
        <taxon>Streptomycetaceae</taxon>
        <taxon>Streptomyces</taxon>
    </lineage>
</organism>
<dbReference type="GO" id="GO:0017000">
    <property type="term" value="P:antibiotic biosynthetic process"/>
    <property type="evidence" value="ECO:0007669"/>
    <property type="project" value="UniProtKB-ARBA"/>
</dbReference>
<evidence type="ECO:0000259" key="4">
    <source>
        <dbReference type="Pfam" id="PF06722"/>
    </source>
</evidence>
<sequence length="404" mass="44232">MRVLFTTTPAPGHFHPLLPLASAARAAGHEVAFATGRPMSDLAEAMGFRTFEAGLSRDGDQDAEFLELKKSARGLPPTGIEMDRIAIARVLYGVRTRRMVPDLLALARTWRPDVVVRDSYEVGGAVAAECLGVPHAALDTTPLYDMSPLRGDIQRELDQAREEAGLAPDPEQRMLHRHLHLCCAPPSYLPSGRSRPATLRALRPMPFDRADGEELPDWVRWLPDRPLVYVTFGTITNRWVPGAFPGLFSAVLRAFEDEPVNVVATVDRDSDPADLGPQPPHIRVERYIPQSLLLPLCAAAVTHGGFNTVVGAFDAGIPQIVVPFLGDHPYNARRCAELGLARVVDPAELTTEAVREAVREVMTAPEYRAGAQRMRAELRELPGPREAVGLLERLAAGKGLEDHM</sequence>
<keyword evidence="2" id="KW-0328">Glycosyltransferase</keyword>
<reference evidence="6 7" key="1">
    <citation type="submission" date="2015-02" db="EMBL/GenBank/DDBJ databases">
        <authorList>
            <person name="Gomez-Escribano P.J."/>
        </authorList>
    </citation>
    <scope>NUCLEOTIDE SEQUENCE [LARGE SCALE GENOMIC DNA]</scope>
    <source>
        <strain evidence="7">C34 (DSM 42122 / NRRL B-24963)</strain>
    </source>
</reference>
<dbReference type="Pfam" id="PF21036">
    <property type="entry name" value="EryCIII-like_N"/>
    <property type="match status" value="1"/>
</dbReference>
<protein>
    <submittedName>
        <fullName evidence="6">Uncharacterized UDP-glucosyltransferase yjiC</fullName>
    </submittedName>
</protein>
<comment type="similarity">
    <text evidence="1">Belongs to the glycosyltransferase 28 family.</text>
</comment>
<dbReference type="EMBL" id="LN831790">
    <property type="protein sequence ID" value="CQR60421.1"/>
    <property type="molecule type" value="Genomic_DNA"/>
</dbReference>
<dbReference type="GO" id="GO:0008194">
    <property type="term" value="F:UDP-glycosyltransferase activity"/>
    <property type="evidence" value="ECO:0007669"/>
    <property type="project" value="InterPro"/>
</dbReference>
<dbReference type="PANTHER" id="PTHR48050">
    <property type="entry name" value="STEROL 3-BETA-GLUCOSYLTRANSFERASE"/>
    <property type="match status" value="1"/>
</dbReference>
<dbReference type="SUPFAM" id="SSF53756">
    <property type="entry name" value="UDP-Glycosyltransferase/glycogen phosphorylase"/>
    <property type="match status" value="1"/>
</dbReference>
<evidence type="ECO:0000256" key="1">
    <source>
        <dbReference type="ARBA" id="ARBA00006962"/>
    </source>
</evidence>
<dbReference type="InterPro" id="IPR048284">
    <property type="entry name" value="EryCIII-like_N"/>
</dbReference>
<dbReference type="InterPro" id="IPR010610">
    <property type="entry name" value="EryCIII-like_C"/>
</dbReference>
<dbReference type="FunFam" id="3.40.50.2000:FF:000072">
    <property type="entry name" value="Glycosyl transferase"/>
    <property type="match status" value="1"/>
</dbReference>
<gene>
    <name evidence="6" type="primary">sle_09580</name>
</gene>
<dbReference type="CDD" id="cd03784">
    <property type="entry name" value="GT1_Gtf-like"/>
    <property type="match status" value="1"/>
</dbReference>
<accession>A0A0F7VU04</accession>
<evidence type="ECO:0000256" key="3">
    <source>
        <dbReference type="ARBA" id="ARBA00022679"/>
    </source>
</evidence>